<dbReference type="PROSITE" id="PS51257">
    <property type="entry name" value="PROKAR_LIPOPROTEIN"/>
    <property type="match status" value="1"/>
</dbReference>
<accession>A0ABW3AJ33</accession>
<feature type="region of interest" description="Disordered" evidence="1">
    <location>
        <begin position="28"/>
        <end position="51"/>
    </location>
</feature>
<gene>
    <name evidence="4" type="ORF">ACFQ0P_11320</name>
</gene>
<dbReference type="Proteomes" id="UP001597055">
    <property type="component" value="Unassembled WGS sequence"/>
</dbReference>
<evidence type="ECO:0000259" key="3">
    <source>
        <dbReference type="Pfam" id="PF03537"/>
    </source>
</evidence>
<name>A0ABW3AJ33_9MICO</name>
<feature type="chain" id="PRO_5046636189" evidence="2">
    <location>
        <begin position="25"/>
        <end position="270"/>
    </location>
</feature>
<evidence type="ECO:0000313" key="5">
    <source>
        <dbReference type="Proteomes" id="UP001597055"/>
    </source>
</evidence>
<dbReference type="Pfam" id="PF03537">
    <property type="entry name" value="Glyco_hydro_114"/>
    <property type="match status" value="1"/>
</dbReference>
<evidence type="ECO:0000313" key="4">
    <source>
        <dbReference type="EMBL" id="MFD0790990.1"/>
    </source>
</evidence>
<dbReference type="PANTHER" id="PTHR35273:SF2">
    <property type="entry name" value="ALPHA-GALACTOSIDASE"/>
    <property type="match status" value="1"/>
</dbReference>
<dbReference type="SUPFAM" id="SSF51445">
    <property type="entry name" value="(Trans)glycosidases"/>
    <property type="match status" value="1"/>
</dbReference>
<comment type="caution">
    <text evidence="4">The sequence shown here is derived from an EMBL/GenBank/DDBJ whole genome shotgun (WGS) entry which is preliminary data.</text>
</comment>
<organism evidence="4 5">
    <name type="scientific">Microbacterium insulae</name>
    <dbReference type="NCBI Taxonomy" id="483014"/>
    <lineage>
        <taxon>Bacteria</taxon>
        <taxon>Bacillati</taxon>
        <taxon>Actinomycetota</taxon>
        <taxon>Actinomycetes</taxon>
        <taxon>Micrococcales</taxon>
        <taxon>Microbacteriaceae</taxon>
        <taxon>Microbacterium</taxon>
    </lineage>
</organism>
<evidence type="ECO:0000256" key="1">
    <source>
        <dbReference type="SAM" id="MobiDB-lite"/>
    </source>
</evidence>
<dbReference type="PANTHER" id="PTHR35273">
    <property type="entry name" value="ALPHA-1,4 POLYGALACTOSAMINIDASE, PUTATIVE (AFU_ORTHOLOGUE AFUA_3G07890)-RELATED"/>
    <property type="match status" value="1"/>
</dbReference>
<feature type="domain" description="Glycoside-hydrolase family GH114 TIM-barrel" evidence="3">
    <location>
        <begin position="40"/>
        <end position="254"/>
    </location>
</feature>
<evidence type="ECO:0000256" key="2">
    <source>
        <dbReference type="SAM" id="SignalP"/>
    </source>
</evidence>
<keyword evidence="2" id="KW-0732">Signal</keyword>
<sequence>MTITRGAASVIVVAAVIASLTACAGGESSVTLPPEGGAPDYQLGDGYPPPDGVDIVVRDRTSPPPANAYSICYVNAFQTQPGEQQDWPDELLLAGAGGDPVIDPDWPDEVILDTSTDDNREAIEDILTPWIQACASAGFDAVEFDNLDTYARTDGALTLEDNVELAEDLVEVAHEAGLAAAQKNSAEDSRTMRDEAEFDFAIAEQCAEFDECAAYEGVYGERVIDVEYDAAVFRAACLDGGMPRSAVLRDRDLTSPADPAYVFELCTQLE</sequence>
<dbReference type="RefSeq" id="WP_204978804.1">
    <property type="nucleotide sequence ID" value="NZ_JBHTII010000001.1"/>
</dbReference>
<dbReference type="InterPro" id="IPR017853">
    <property type="entry name" value="GH"/>
</dbReference>
<feature type="signal peptide" evidence="2">
    <location>
        <begin position="1"/>
        <end position="24"/>
    </location>
</feature>
<dbReference type="InterPro" id="IPR004352">
    <property type="entry name" value="GH114_TIM-barrel"/>
</dbReference>
<keyword evidence="5" id="KW-1185">Reference proteome</keyword>
<proteinExistence type="predicted"/>
<dbReference type="Gene3D" id="3.20.20.70">
    <property type="entry name" value="Aldolase class I"/>
    <property type="match status" value="1"/>
</dbReference>
<dbReference type="InterPro" id="IPR013785">
    <property type="entry name" value="Aldolase_TIM"/>
</dbReference>
<dbReference type="EMBL" id="JBHTII010000001">
    <property type="protein sequence ID" value="MFD0790990.1"/>
    <property type="molecule type" value="Genomic_DNA"/>
</dbReference>
<protein>
    <submittedName>
        <fullName evidence="4">Endo alpha-1,4 polygalactosaminidase</fullName>
    </submittedName>
</protein>
<reference evidence="5" key="1">
    <citation type="journal article" date="2019" name="Int. J. Syst. Evol. Microbiol.">
        <title>The Global Catalogue of Microorganisms (GCM) 10K type strain sequencing project: providing services to taxonomists for standard genome sequencing and annotation.</title>
        <authorList>
            <consortium name="The Broad Institute Genomics Platform"/>
            <consortium name="The Broad Institute Genome Sequencing Center for Infectious Disease"/>
            <person name="Wu L."/>
            <person name="Ma J."/>
        </authorList>
    </citation>
    <scope>NUCLEOTIDE SEQUENCE [LARGE SCALE GENOMIC DNA]</scope>
    <source>
        <strain evidence="5">CCUG 54523</strain>
    </source>
</reference>